<dbReference type="PANTHER" id="PTHR43266:SF2">
    <property type="entry name" value="MAJOR FACILITATOR SUPERFAMILY (MFS) PROFILE DOMAIN-CONTAINING PROTEIN"/>
    <property type="match status" value="1"/>
</dbReference>
<evidence type="ECO:0000259" key="8">
    <source>
        <dbReference type="PROSITE" id="PS50850"/>
    </source>
</evidence>
<keyword evidence="5 7" id="KW-1133">Transmembrane helix</keyword>
<dbReference type="InterPro" id="IPR020846">
    <property type="entry name" value="MFS_dom"/>
</dbReference>
<feature type="transmembrane region" description="Helical" evidence="7">
    <location>
        <begin position="68"/>
        <end position="90"/>
    </location>
</feature>
<evidence type="ECO:0000256" key="3">
    <source>
        <dbReference type="ARBA" id="ARBA00022475"/>
    </source>
</evidence>
<feature type="transmembrane region" description="Helical" evidence="7">
    <location>
        <begin position="141"/>
        <end position="158"/>
    </location>
</feature>
<keyword evidence="3" id="KW-1003">Cell membrane</keyword>
<evidence type="ECO:0000256" key="1">
    <source>
        <dbReference type="ARBA" id="ARBA00004651"/>
    </source>
</evidence>
<dbReference type="InterPro" id="IPR011701">
    <property type="entry name" value="MFS"/>
</dbReference>
<dbReference type="SUPFAM" id="SSF103473">
    <property type="entry name" value="MFS general substrate transporter"/>
    <property type="match status" value="1"/>
</dbReference>
<dbReference type="InterPro" id="IPR036259">
    <property type="entry name" value="MFS_trans_sf"/>
</dbReference>
<feature type="transmembrane region" description="Helical" evidence="7">
    <location>
        <begin position="219"/>
        <end position="243"/>
    </location>
</feature>
<dbReference type="CDD" id="cd06173">
    <property type="entry name" value="MFS_MefA_like"/>
    <property type="match status" value="1"/>
</dbReference>
<feature type="transmembrane region" description="Helical" evidence="7">
    <location>
        <begin position="164"/>
        <end position="184"/>
    </location>
</feature>
<proteinExistence type="evidence at transcript level"/>
<feature type="transmembrane region" description="Helical" evidence="7">
    <location>
        <begin position="36"/>
        <end position="61"/>
    </location>
</feature>
<feature type="domain" description="Major facilitator superfamily (MFS) profile" evidence="8">
    <location>
        <begin position="1"/>
        <end position="187"/>
    </location>
</feature>
<evidence type="ECO:0000313" key="9">
    <source>
        <dbReference type="EMBL" id="SMZ64515.1"/>
    </source>
</evidence>
<organism evidence="9">
    <name type="scientific">Arthrospira sp. SRM16</name>
    <dbReference type="NCBI Taxonomy" id="1929211"/>
    <lineage>
        <taxon>Bacteria</taxon>
        <taxon>Bacillati</taxon>
        <taxon>Cyanobacteriota</taxon>
        <taxon>Cyanophyceae</taxon>
        <taxon>Oscillatoriophycideae</taxon>
        <taxon>Oscillatoriales</taxon>
        <taxon>Microcoleaceae</taxon>
        <taxon>Arthrospira</taxon>
    </lineage>
</organism>
<name>A0A4Y7LJK9_9CYAN</name>
<dbReference type="GO" id="GO:0022857">
    <property type="term" value="F:transmembrane transporter activity"/>
    <property type="evidence" value="ECO:0007669"/>
    <property type="project" value="InterPro"/>
</dbReference>
<feature type="transmembrane region" description="Helical" evidence="7">
    <location>
        <begin position="255"/>
        <end position="277"/>
    </location>
</feature>
<protein>
    <submittedName>
        <fullName evidence="9">MFS transporter</fullName>
    </submittedName>
</protein>
<feature type="transmembrane region" description="Helical" evidence="7">
    <location>
        <begin position="7"/>
        <end position="30"/>
    </location>
</feature>
<dbReference type="PANTHER" id="PTHR43266">
    <property type="entry name" value="MACROLIDE-EFFLUX PROTEIN"/>
    <property type="match status" value="1"/>
</dbReference>
<dbReference type="Pfam" id="PF07690">
    <property type="entry name" value="MFS_1"/>
    <property type="match status" value="1"/>
</dbReference>
<evidence type="ECO:0000256" key="7">
    <source>
        <dbReference type="SAM" id="Phobius"/>
    </source>
</evidence>
<keyword evidence="6 7" id="KW-0472">Membrane</keyword>
<dbReference type="AlphaFoldDB" id="A0A4Y7LJK9"/>
<keyword evidence="2" id="KW-0813">Transport</keyword>
<evidence type="ECO:0000256" key="2">
    <source>
        <dbReference type="ARBA" id="ARBA00022448"/>
    </source>
</evidence>
<evidence type="ECO:0000256" key="4">
    <source>
        <dbReference type="ARBA" id="ARBA00022692"/>
    </source>
</evidence>
<dbReference type="EMBL" id="LT883619">
    <property type="protein sequence ID" value="SMZ64515.1"/>
    <property type="molecule type" value="mRNA"/>
</dbReference>
<evidence type="ECO:0000256" key="6">
    <source>
        <dbReference type="ARBA" id="ARBA00023136"/>
    </source>
</evidence>
<dbReference type="PROSITE" id="PS50850">
    <property type="entry name" value="MFS"/>
    <property type="match status" value="1"/>
</dbReference>
<accession>A0A4Y7LJK9</accession>
<keyword evidence="4 7" id="KW-0812">Transmembrane</keyword>
<reference evidence="9" key="1">
    <citation type="submission" date="2017-06" db="EMBL/GenBank/DDBJ databases">
        <authorList>
            <person name="Nizam F."/>
        </authorList>
    </citation>
    <scope>NUCLEOTIDE SEQUENCE</scope>
    <source>
        <strain evidence="9">SRM16</strain>
    </source>
</reference>
<sequence length="438" mass="47162">MQIFLRIWLGQIISVVGTYITDFALGVWAYQTTGSLTLFALIMVLAYLPNLLISPIAGVLVDRWNRRWVMLIADSTTGVTAIGMMILLQSGSLEIWHIYIAVSISSVANAFHIPAYMAAIAQIVPKQHLGRANGMVQISRALARILGPTIAGFLVEAVQLQGVLVFDFATYVLATIALLSVRLPDPKPVASSDRKTVNFERIWGEISSGWDYVAARPGLLGLMLFFAVIYLTEGMIQVLFWPIILSFASSSQLGIVLSISGCGMLFGSLVVSAWGGLKRQVNGILLFVALQGLCLCLGGFQPTLFLAAIGGFGYLFSQPIVISSNQTIWQCKVPQYLQGRVFALQGLFEKSLLVVTQLSVGPLVDGIFEPMMQPGGILADRVGHIIGMGPGRGSALLLCGVGIINIAAVIIAYRSPRLRRLEAEVPDAIAHSANVVSS</sequence>
<feature type="transmembrane region" description="Helical" evidence="7">
    <location>
        <begin position="96"/>
        <end position="120"/>
    </location>
</feature>
<comment type="subcellular location">
    <subcellularLocation>
        <location evidence="1">Cell membrane</location>
        <topology evidence="1">Multi-pass membrane protein</topology>
    </subcellularLocation>
</comment>
<gene>
    <name evidence="9" type="primary">A-P Pmase</name>
</gene>
<evidence type="ECO:0000256" key="5">
    <source>
        <dbReference type="ARBA" id="ARBA00022989"/>
    </source>
</evidence>
<reference evidence="9" key="2">
    <citation type="submission" date="2019-06" db="EMBL/GenBank/DDBJ databases">
        <title>Genes from Arthrospira platensis.</title>
        <authorList>
            <person name="Faizal N."/>
            <person name="Venkatesh K."/>
            <person name="Arockiaraj J."/>
        </authorList>
    </citation>
    <scope>NUCLEOTIDE SEQUENCE</scope>
    <source>
        <strain evidence="9">SRM16</strain>
    </source>
</reference>
<feature type="transmembrane region" description="Helical" evidence="7">
    <location>
        <begin position="284"/>
        <end position="309"/>
    </location>
</feature>
<dbReference type="Gene3D" id="1.20.1250.20">
    <property type="entry name" value="MFS general substrate transporter like domains"/>
    <property type="match status" value="1"/>
</dbReference>
<dbReference type="GO" id="GO:0005886">
    <property type="term" value="C:plasma membrane"/>
    <property type="evidence" value="ECO:0007669"/>
    <property type="project" value="UniProtKB-SubCell"/>
</dbReference>
<feature type="transmembrane region" description="Helical" evidence="7">
    <location>
        <begin position="395"/>
        <end position="413"/>
    </location>
</feature>